<dbReference type="InterPro" id="IPR022428">
    <property type="entry name" value="Dph2_arc"/>
</dbReference>
<dbReference type="Proteomes" id="UP000001901">
    <property type="component" value="Chromosome"/>
</dbReference>
<evidence type="ECO:0000256" key="2">
    <source>
        <dbReference type="ARBA" id="ARBA00005156"/>
    </source>
</evidence>
<dbReference type="STRING" id="572546.Arcpr_1300"/>
<dbReference type="PIRSF" id="PIRSF004967">
    <property type="entry name" value="DPH1"/>
    <property type="match status" value="1"/>
</dbReference>
<dbReference type="GO" id="GO:0017183">
    <property type="term" value="P:protein histidyl modification to diphthamide"/>
    <property type="evidence" value="ECO:0007669"/>
    <property type="project" value="UniProtKB-UniRule"/>
</dbReference>
<dbReference type="eggNOG" id="arCOG04112">
    <property type="taxonomic scope" value="Archaea"/>
</dbReference>
<dbReference type="GO" id="GO:0051539">
    <property type="term" value="F:4 iron, 4 sulfur cluster binding"/>
    <property type="evidence" value="ECO:0007669"/>
    <property type="project" value="UniProtKB-UniRule"/>
</dbReference>
<comment type="similarity">
    <text evidence="10">Belongs to the DPH1/DPH2 family.</text>
</comment>
<name>D2RE07_ARCPA</name>
<dbReference type="InterPro" id="IPR042264">
    <property type="entry name" value="DPH1/DPH2_2"/>
</dbReference>
<dbReference type="GeneID" id="8739987"/>
<comment type="pathway">
    <text evidence="2 10">Protein modification; peptidyl-diphthamide biosynthesis.</text>
</comment>
<dbReference type="Gene3D" id="3.40.50.11860">
    <property type="entry name" value="Diphthamide synthesis DPH1/DPH2 domain 3"/>
    <property type="match status" value="1"/>
</dbReference>
<evidence type="ECO:0000256" key="7">
    <source>
        <dbReference type="ARBA" id="ARBA00023004"/>
    </source>
</evidence>
<dbReference type="EC" id="2.5.1.108" evidence="3 10"/>
<comment type="function">
    <text evidence="10">Catalyzes the first step of diphthamide biosynthesis, i.e. the transfer of the 3-amino-3-carboxypropyl group from S-adenosyl-L-methionine (SAM) to the C2 position of the imidazole ring of the target histidine residue in translation elongation factor 2 (EF-2).</text>
</comment>
<dbReference type="InterPro" id="IPR035435">
    <property type="entry name" value="DPH1/DPH2_euk_archaea"/>
</dbReference>
<dbReference type="EMBL" id="CP001857">
    <property type="protein sequence ID" value="ADB58351.1"/>
    <property type="molecule type" value="Genomic_DNA"/>
</dbReference>
<dbReference type="Pfam" id="PF01866">
    <property type="entry name" value="Diphthamide_syn"/>
    <property type="match status" value="1"/>
</dbReference>
<evidence type="ECO:0000256" key="8">
    <source>
        <dbReference type="ARBA" id="ARBA00023014"/>
    </source>
</evidence>
<dbReference type="HOGENOM" id="CLU_037146_0_0_2"/>
<keyword evidence="4 10" id="KW-0808">Transferase</keyword>
<proteinExistence type="inferred from homology"/>
<comment type="cofactor">
    <cofactor evidence="1 10">
        <name>[4Fe-4S] cluster</name>
        <dbReference type="ChEBI" id="CHEBI:49883"/>
    </cofactor>
</comment>
<evidence type="ECO:0000256" key="5">
    <source>
        <dbReference type="ARBA" id="ARBA00022691"/>
    </source>
</evidence>
<protein>
    <recommendedName>
        <fullName evidence="3 10">2-(3-amino-3-carboxypropyl)histidine synthase</fullName>
        <ecNumber evidence="3 10">2.5.1.108</ecNumber>
    </recommendedName>
</protein>
<keyword evidence="10" id="KW-0004">4Fe-4S</keyword>
<evidence type="ECO:0000256" key="9">
    <source>
        <dbReference type="ARBA" id="ARBA00048403"/>
    </source>
</evidence>
<dbReference type="NCBIfam" id="TIGR03682">
    <property type="entry name" value="arCOG04112"/>
    <property type="match status" value="1"/>
</dbReference>
<comment type="catalytic activity">
    <reaction evidence="9 10">
        <text>L-histidyl-[translation elongation factor 2] + S-adenosyl-L-methionine = 2-[(3S)-amino-3-carboxypropyl]-L-histidyl-[translation elongation factor 2] + S-methyl-5'-thioadenosine + H(+)</text>
        <dbReference type="Rhea" id="RHEA:36783"/>
        <dbReference type="Rhea" id="RHEA-COMP:9748"/>
        <dbReference type="Rhea" id="RHEA-COMP:9749"/>
        <dbReference type="ChEBI" id="CHEBI:15378"/>
        <dbReference type="ChEBI" id="CHEBI:17509"/>
        <dbReference type="ChEBI" id="CHEBI:29979"/>
        <dbReference type="ChEBI" id="CHEBI:59789"/>
        <dbReference type="ChEBI" id="CHEBI:73995"/>
        <dbReference type="EC" id="2.5.1.108"/>
    </reaction>
</comment>
<dbReference type="PANTHER" id="PTHR10762">
    <property type="entry name" value="DIPHTHAMIDE BIOSYNTHESIS PROTEIN"/>
    <property type="match status" value="1"/>
</dbReference>
<keyword evidence="7 10" id="KW-0408">Iron</keyword>
<dbReference type="OrthoDB" id="314at2157"/>
<dbReference type="InterPro" id="IPR016435">
    <property type="entry name" value="DPH1/DPH2"/>
</dbReference>
<evidence type="ECO:0000256" key="10">
    <source>
        <dbReference type="PIRNR" id="PIRNR004967"/>
    </source>
</evidence>
<dbReference type="SFLD" id="SFLDS00032">
    <property type="entry name" value="Radical_SAM_3-amino-3-carboxyp"/>
    <property type="match status" value="1"/>
</dbReference>
<keyword evidence="8 10" id="KW-0411">Iron-sulfur</keyword>
<evidence type="ECO:0000256" key="4">
    <source>
        <dbReference type="ARBA" id="ARBA00022679"/>
    </source>
</evidence>
<keyword evidence="6 10" id="KW-0479">Metal-binding</keyword>
<accession>D2RE07</accession>
<dbReference type="AlphaFoldDB" id="D2RE07"/>
<dbReference type="PANTHER" id="PTHR10762:SF1">
    <property type="entry name" value="2-(3-AMINO-3-CARBOXYPROPYL)HISTIDINE SYNTHASE SUBUNIT 1"/>
    <property type="match status" value="1"/>
</dbReference>
<dbReference type="GO" id="GO:0090560">
    <property type="term" value="F:2-(3-amino-3-carboxypropyl)histidine synthase activity"/>
    <property type="evidence" value="ECO:0007669"/>
    <property type="project" value="UniProtKB-UniRule"/>
</dbReference>
<dbReference type="InterPro" id="IPR042263">
    <property type="entry name" value="DPH1/DPH2_1"/>
</dbReference>
<sequence>MPRRKLDLESVLPELEKRNAKKIGIQLPDGLKYKSEQIAEFFESKGYEVIISGSHCYGACDLDLELLKEVDVLLHLAHTPIFELERVIYVPYYVDYDVEDFEDIEIEERSIALIASAQYAWKLPEVKSVLEKRGYEVELKRGSNRVKMLGQVLGCNYTVLRNSKAEAVLFVGDGLFHPIGAKIYTKKKVYRFCPLDKEFEEVKVDDFLKRRYLSISKAMAAERGAIIVSKKIGQKRLSLALDLKRKAKERSKEVELIYLDDISPQVLENFLYGYFVNTACPRISYDDIELYSVPILTPQEFEMLLGLRSWEDYEVDEIL</sequence>
<dbReference type="PaxDb" id="572546-Arcpr_1300"/>
<organism evidence="11 12">
    <name type="scientific">Archaeoglobus profundus (strain DSM 5631 / JCM 9629 / NBRC 100127 / Av18)</name>
    <dbReference type="NCBI Taxonomy" id="572546"/>
    <lineage>
        <taxon>Archaea</taxon>
        <taxon>Methanobacteriati</taxon>
        <taxon>Methanobacteriota</taxon>
        <taxon>Archaeoglobi</taxon>
        <taxon>Archaeoglobales</taxon>
        <taxon>Archaeoglobaceae</taxon>
        <taxon>Archaeoglobus</taxon>
    </lineage>
</organism>
<evidence type="ECO:0000256" key="6">
    <source>
        <dbReference type="ARBA" id="ARBA00022723"/>
    </source>
</evidence>
<evidence type="ECO:0000256" key="1">
    <source>
        <dbReference type="ARBA" id="ARBA00001966"/>
    </source>
</evidence>
<dbReference type="Gene3D" id="3.40.50.11840">
    <property type="entry name" value="Diphthamide synthesis DPH1/DPH2 domain 1"/>
    <property type="match status" value="1"/>
</dbReference>
<keyword evidence="12" id="KW-1185">Reference proteome</keyword>
<dbReference type="RefSeq" id="WP_012940687.1">
    <property type="nucleotide sequence ID" value="NC_013741.1"/>
</dbReference>
<dbReference type="GO" id="GO:0046872">
    <property type="term" value="F:metal ion binding"/>
    <property type="evidence" value="ECO:0007669"/>
    <property type="project" value="UniProtKB-KW"/>
</dbReference>
<keyword evidence="5 10" id="KW-0949">S-adenosyl-L-methionine</keyword>
<reference evidence="11 12" key="1">
    <citation type="journal article" date="2010" name="Stand. Genomic Sci.">
        <title>Complete genome sequence of Archaeoglobus profundus type strain (AV18).</title>
        <authorList>
            <person name="von Jan M."/>
            <person name="Lapidus A."/>
            <person name="Del Rio T.G."/>
            <person name="Copeland A."/>
            <person name="Tice H."/>
            <person name="Cheng J.F."/>
            <person name="Lucas S."/>
            <person name="Chen F."/>
            <person name="Nolan M."/>
            <person name="Goodwin L."/>
            <person name="Han C."/>
            <person name="Pitluck S."/>
            <person name="Liolios K."/>
            <person name="Ivanova N."/>
            <person name="Mavromatis K."/>
            <person name="Ovchinnikova G."/>
            <person name="Chertkov O."/>
            <person name="Pati A."/>
            <person name="Chen A."/>
            <person name="Palaniappan K."/>
            <person name="Land M."/>
            <person name="Hauser L."/>
            <person name="Chang Y.J."/>
            <person name="Jeffries C.D."/>
            <person name="Saunders E."/>
            <person name="Brettin T."/>
            <person name="Detter J.C."/>
            <person name="Chain P."/>
            <person name="Eichinger K."/>
            <person name="Huber H."/>
            <person name="Spring S."/>
            <person name="Rohde M."/>
            <person name="Goker M."/>
            <person name="Wirth R."/>
            <person name="Woyke T."/>
            <person name="Bristow J."/>
            <person name="Eisen J.A."/>
            <person name="Markowitz V."/>
            <person name="Hugenholtz P."/>
            <person name="Kyrpides N.C."/>
            <person name="Klenk H.P."/>
        </authorList>
    </citation>
    <scope>NUCLEOTIDE SEQUENCE [LARGE SCALE GENOMIC DNA]</scope>
    <source>
        <strain evidence="12">DSM 5631 / JCM 9629 / NBRC 100127 / Av18</strain>
    </source>
</reference>
<dbReference type="UniPathway" id="UPA00559"/>
<evidence type="ECO:0000313" key="11">
    <source>
        <dbReference type="EMBL" id="ADB58351.1"/>
    </source>
</evidence>
<dbReference type="InterPro" id="IPR042265">
    <property type="entry name" value="DPH1/DPH2_3"/>
</dbReference>
<gene>
    <name evidence="11" type="ordered locus">Arcpr_1300</name>
</gene>
<dbReference type="NCBIfam" id="TIGR00322">
    <property type="entry name" value="diphth2_R"/>
    <property type="match status" value="1"/>
</dbReference>
<dbReference type="KEGG" id="apo:Arcpr_1300"/>
<evidence type="ECO:0000313" key="12">
    <source>
        <dbReference type="Proteomes" id="UP000001901"/>
    </source>
</evidence>
<dbReference type="Gene3D" id="3.40.50.11850">
    <property type="entry name" value="Diphthamide synthesis DPH1/DPH2 domain 2"/>
    <property type="match status" value="1"/>
</dbReference>
<evidence type="ECO:0000256" key="3">
    <source>
        <dbReference type="ARBA" id="ARBA00012221"/>
    </source>
</evidence>